<name>A0A645K117_9ZZZZ</name>
<dbReference type="Pfam" id="PF06250">
    <property type="entry name" value="YhcG_C"/>
    <property type="match status" value="1"/>
</dbReference>
<evidence type="ECO:0000313" key="2">
    <source>
        <dbReference type="EMBL" id="MPN64823.1"/>
    </source>
</evidence>
<sequence length="122" mass="14212">MEFGFCFEARQRRITFDNEHYRIDLVFYHRILKCHVLIDLKIGKFTHADAGQMTLYLNYYESEETAEGDNPPIGIILCADKSDPLVKYTTAGKDNQLFVSKYLLELPDKKGLENFIRKEIDG</sequence>
<dbReference type="GO" id="GO:0003676">
    <property type="term" value="F:nucleic acid binding"/>
    <property type="evidence" value="ECO:0007669"/>
    <property type="project" value="InterPro"/>
</dbReference>
<dbReference type="EMBL" id="VSSQ01146259">
    <property type="protein sequence ID" value="MPN64823.1"/>
    <property type="molecule type" value="Genomic_DNA"/>
</dbReference>
<dbReference type="InterPro" id="IPR009362">
    <property type="entry name" value="YhcG_C"/>
</dbReference>
<dbReference type="AlphaFoldDB" id="A0A645K117"/>
<feature type="domain" description="YhcG PDDEXK nuclease" evidence="1">
    <location>
        <begin position="4"/>
        <end position="110"/>
    </location>
</feature>
<proteinExistence type="predicted"/>
<keyword evidence="2" id="KW-0378">Hydrolase</keyword>
<dbReference type="GO" id="GO:0016787">
    <property type="term" value="F:hydrolase activity"/>
    <property type="evidence" value="ECO:0007669"/>
    <property type="project" value="UniProtKB-KW"/>
</dbReference>
<dbReference type="InterPro" id="IPR053148">
    <property type="entry name" value="PD-DEXK-like_domain"/>
</dbReference>
<dbReference type="PANTHER" id="PTHR30547:SF5">
    <property type="entry name" value="NUCLEASE YHCG-RELATED"/>
    <property type="match status" value="1"/>
</dbReference>
<evidence type="ECO:0000259" key="1">
    <source>
        <dbReference type="Pfam" id="PF06250"/>
    </source>
</evidence>
<comment type="caution">
    <text evidence="2">The sequence shown here is derived from an EMBL/GenBank/DDBJ whole genome shotgun (WGS) entry which is preliminary data.</text>
</comment>
<gene>
    <name evidence="2" type="primary">yhcG_14</name>
    <name evidence="2" type="ORF">SDC9_212600</name>
</gene>
<accession>A0A645K117</accession>
<reference evidence="2" key="1">
    <citation type="submission" date="2019-08" db="EMBL/GenBank/DDBJ databases">
        <authorList>
            <person name="Kucharzyk K."/>
            <person name="Murdoch R.W."/>
            <person name="Higgins S."/>
            <person name="Loffler F."/>
        </authorList>
    </citation>
    <scope>NUCLEOTIDE SEQUENCE</scope>
</reference>
<protein>
    <submittedName>
        <fullName evidence="2">Putative nuclease YhcG</fullName>
        <ecNumber evidence="2">3.1.-.-</ecNumber>
    </submittedName>
</protein>
<dbReference type="PANTHER" id="PTHR30547">
    <property type="entry name" value="UNCHARACTERIZED PROTEIN YHCG-RELATED"/>
    <property type="match status" value="1"/>
</dbReference>
<organism evidence="2">
    <name type="scientific">bioreactor metagenome</name>
    <dbReference type="NCBI Taxonomy" id="1076179"/>
    <lineage>
        <taxon>unclassified sequences</taxon>
        <taxon>metagenomes</taxon>
        <taxon>ecological metagenomes</taxon>
    </lineage>
</organism>
<dbReference type="Gene3D" id="3.40.1350.10">
    <property type="match status" value="1"/>
</dbReference>
<dbReference type="InterPro" id="IPR011856">
    <property type="entry name" value="tRNA_endonuc-like_dom_sf"/>
</dbReference>
<dbReference type="EC" id="3.1.-.-" evidence="2"/>